<keyword evidence="2" id="KW-1185">Reference proteome</keyword>
<accession>A0A2P2E5G8</accession>
<protein>
    <submittedName>
        <fullName evidence="1">Uncharacterized protein</fullName>
    </submittedName>
</protein>
<organism evidence="1 2">
    <name type="scientific">Leptospira ryugenii</name>
    <dbReference type="NCBI Taxonomy" id="1917863"/>
    <lineage>
        <taxon>Bacteria</taxon>
        <taxon>Pseudomonadati</taxon>
        <taxon>Spirochaetota</taxon>
        <taxon>Spirochaetia</taxon>
        <taxon>Leptospirales</taxon>
        <taxon>Leptospiraceae</taxon>
        <taxon>Leptospira</taxon>
    </lineage>
</organism>
<gene>
    <name evidence="1" type="ORF">LPTSP4_36580</name>
</gene>
<proteinExistence type="predicted"/>
<evidence type="ECO:0000313" key="1">
    <source>
        <dbReference type="EMBL" id="GBF52120.1"/>
    </source>
</evidence>
<evidence type="ECO:0000313" key="2">
    <source>
        <dbReference type="Proteomes" id="UP000245133"/>
    </source>
</evidence>
<sequence>MVMTFGKYENLNYKNEIRTRTDRKECLRSSDFYSENDILNCLGLPKKTEIIGSCKILSYEDGLNWEGIMPYVLFIPIPLFIPTGISKDRVFFIEDKMIAHSHDYVEMIYAFGVIQTGHSSQDNFYFGKVNNGTRNIWPKECN</sequence>
<reference evidence="1 2" key="1">
    <citation type="submission" date="2018-02" db="EMBL/GenBank/DDBJ databases">
        <title>Novel Leptospira species isolated from soil and water in Japan.</title>
        <authorList>
            <person name="Nakao R."/>
            <person name="Masuzawa T."/>
        </authorList>
    </citation>
    <scope>NUCLEOTIDE SEQUENCE [LARGE SCALE GENOMIC DNA]</scope>
    <source>
        <strain evidence="1 2">YH101</strain>
    </source>
</reference>
<dbReference type="Proteomes" id="UP000245133">
    <property type="component" value="Unassembled WGS sequence"/>
</dbReference>
<dbReference type="AlphaFoldDB" id="A0A2P2E5G8"/>
<name>A0A2P2E5G8_9LEPT</name>
<dbReference type="EMBL" id="BFBB01000013">
    <property type="protein sequence ID" value="GBF52120.1"/>
    <property type="molecule type" value="Genomic_DNA"/>
</dbReference>
<comment type="caution">
    <text evidence="1">The sequence shown here is derived from an EMBL/GenBank/DDBJ whole genome shotgun (WGS) entry which is preliminary data.</text>
</comment>